<dbReference type="Proteomes" id="UP000069940">
    <property type="component" value="Unassembled WGS sequence"/>
</dbReference>
<organism evidence="2 3">
    <name type="scientific">Aedes albopictus</name>
    <name type="common">Asian tiger mosquito</name>
    <name type="synonym">Stegomyia albopicta</name>
    <dbReference type="NCBI Taxonomy" id="7160"/>
    <lineage>
        <taxon>Eukaryota</taxon>
        <taxon>Metazoa</taxon>
        <taxon>Ecdysozoa</taxon>
        <taxon>Arthropoda</taxon>
        <taxon>Hexapoda</taxon>
        <taxon>Insecta</taxon>
        <taxon>Pterygota</taxon>
        <taxon>Neoptera</taxon>
        <taxon>Endopterygota</taxon>
        <taxon>Diptera</taxon>
        <taxon>Nematocera</taxon>
        <taxon>Culicoidea</taxon>
        <taxon>Culicidae</taxon>
        <taxon>Culicinae</taxon>
        <taxon>Aedini</taxon>
        <taxon>Aedes</taxon>
        <taxon>Stegomyia</taxon>
    </lineage>
</organism>
<evidence type="ECO:0000313" key="2">
    <source>
        <dbReference type="EnsemblMetazoa" id="AALFPA23_014949.P21661"/>
    </source>
</evidence>
<dbReference type="EnsemblMetazoa" id="AALFPA23_014949.R21661">
    <property type="protein sequence ID" value="AALFPA23_014949.P21661"/>
    <property type="gene ID" value="AALFPA23_014949"/>
</dbReference>
<evidence type="ECO:0000256" key="1">
    <source>
        <dbReference type="SAM" id="SignalP"/>
    </source>
</evidence>
<proteinExistence type="predicted"/>
<dbReference type="RefSeq" id="XP_062713159.1">
    <property type="nucleotide sequence ID" value="XM_062857175.1"/>
</dbReference>
<accession>A0ABM1Z488</accession>
<dbReference type="Pfam" id="PF06477">
    <property type="entry name" value="DUF1091"/>
    <property type="match status" value="1"/>
</dbReference>
<reference evidence="2" key="2">
    <citation type="submission" date="2025-05" db="UniProtKB">
        <authorList>
            <consortium name="EnsemblMetazoa"/>
        </authorList>
    </citation>
    <scope>IDENTIFICATION</scope>
    <source>
        <strain evidence="2">Foshan</strain>
    </source>
</reference>
<reference evidence="3" key="1">
    <citation type="journal article" date="2015" name="Proc. Natl. Acad. Sci. U.S.A.">
        <title>Genome sequence of the Asian Tiger mosquito, Aedes albopictus, reveals insights into its biology, genetics, and evolution.</title>
        <authorList>
            <person name="Chen X.G."/>
            <person name="Jiang X."/>
            <person name="Gu J."/>
            <person name="Xu M."/>
            <person name="Wu Y."/>
            <person name="Deng Y."/>
            <person name="Zhang C."/>
            <person name="Bonizzoni M."/>
            <person name="Dermauw W."/>
            <person name="Vontas J."/>
            <person name="Armbruster P."/>
            <person name="Huang X."/>
            <person name="Yang Y."/>
            <person name="Zhang H."/>
            <person name="He W."/>
            <person name="Peng H."/>
            <person name="Liu Y."/>
            <person name="Wu K."/>
            <person name="Chen J."/>
            <person name="Lirakis M."/>
            <person name="Topalis P."/>
            <person name="Van Leeuwen T."/>
            <person name="Hall A.B."/>
            <person name="Jiang X."/>
            <person name="Thorpe C."/>
            <person name="Mueller R.L."/>
            <person name="Sun C."/>
            <person name="Waterhouse R.M."/>
            <person name="Yan G."/>
            <person name="Tu Z.J."/>
            <person name="Fang X."/>
            <person name="James A.A."/>
        </authorList>
    </citation>
    <scope>NUCLEOTIDE SEQUENCE [LARGE SCALE GENOMIC DNA]</scope>
    <source>
        <strain evidence="3">Foshan</strain>
    </source>
</reference>
<keyword evidence="1" id="KW-0732">Signal</keyword>
<dbReference type="InterPro" id="IPR010512">
    <property type="entry name" value="DUF1091"/>
</dbReference>
<name>A0ABM1Z488_AEDAL</name>
<dbReference type="PANTHER" id="PTHR21112">
    <property type="entry name" value="CHEMOSENSORY PROTEIN A 29A-RELATED"/>
    <property type="match status" value="1"/>
</dbReference>
<sequence>MDIKIVGFTCLILVQLCTAAEVIVSNYRLDPQTDPGFFNPGTLRVTRKSRKLLVISGWWEILQNAGEDVRSINSVLHKNVLTGRYEKVWSQNVTACELLNKNRSVLPKIRKVSNFPPAGMCPFPKGRYTIDNYKFELPEAFPLPPGDYIIVERMIKDGHFLLGLEWPITVHY</sequence>
<dbReference type="GeneID" id="134290135"/>
<keyword evidence="3" id="KW-1185">Reference proteome</keyword>
<feature type="signal peptide" evidence="1">
    <location>
        <begin position="1"/>
        <end position="19"/>
    </location>
</feature>
<evidence type="ECO:0000313" key="3">
    <source>
        <dbReference type="Proteomes" id="UP000069940"/>
    </source>
</evidence>
<dbReference type="PANTHER" id="PTHR21112:SF13">
    <property type="entry name" value="CHEMOSENSORY PROTEIN A 7A"/>
    <property type="match status" value="1"/>
</dbReference>
<protein>
    <submittedName>
        <fullName evidence="2">Uncharacterized protein</fullName>
    </submittedName>
</protein>
<feature type="chain" id="PRO_5045547971" evidence="1">
    <location>
        <begin position="20"/>
        <end position="172"/>
    </location>
</feature>